<evidence type="ECO:0000256" key="1">
    <source>
        <dbReference type="ARBA" id="ARBA00022490"/>
    </source>
</evidence>
<dbReference type="Gene3D" id="3.90.1670.10">
    <property type="entry name" value="FdhE-like domain"/>
    <property type="match status" value="1"/>
</dbReference>
<dbReference type="Proteomes" id="UP000585363">
    <property type="component" value="Unassembled WGS sequence"/>
</dbReference>
<name>A0A848MLX9_9GAMM</name>
<dbReference type="Pfam" id="PF04216">
    <property type="entry name" value="FdhE_N"/>
    <property type="match status" value="1"/>
</dbReference>
<dbReference type="PANTHER" id="PTHR37689">
    <property type="entry name" value="PROTEIN FDHE"/>
    <property type="match status" value="1"/>
</dbReference>
<feature type="domain" description="FdhE central" evidence="4">
    <location>
        <begin position="175"/>
        <end position="212"/>
    </location>
</feature>
<gene>
    <name evidence="2 6" type="primary">fdhE</name>
    <name evidence="6" type="ORF">GW590_21460</name>
</gene>
<dbReference type="CDD" id="cd16341">
    <property type="entry name" value="FdhE"/>
    <property type="match status" value="1"/>
</dbReference>
<dbReference type="GO" id="GO:0005829">
    <property type="term" value="C:cytosol"/>
    <property type="evidence" value="ECO:0007669"/>
    <property type="project" value="TreeGrafter"/>
</dbReference>
<dbReference type="PANTHER" id="PTHR37689:SF1">
    <property type="entry name" value="PROTEIN FDHE"/>
    <property type="match status" value="1"/>
</dbReference>
<dbReference type="NCBIfam" id="TIGR01562">
    <property type="entry name" value="FdhE"/>
    <property type="match status" value="1"/>
</dbReference>
<organism evidence="6 7">
    <name type="scientific">Rouxiella aceris</name>
    <dbReference type="NCBI Taxonomy" id="2703884"/>
    <lineage>
        <taxon>Bacteria</taxon>
        <taxon>Pseudomonadati</taxon>
        <taxon>Pseudomonadota</taxon>
        <taxon>Gammaproteobacteria</taxon>
        <taxon>Enterobacterales</taxon>
        <taxon>Yersiniaceae</taxon>
        <taxon>Rouxiella</taxon>
    </lineage>
</organism>
<evidence type="ECO:0000313" key="6">
    <source>
        <dbReference type="EMBL" id="NMP29417.1"/>
    </source>
</evidence>
<feature type="domain" description="FdhE C-terminal" evidence="5">
    <location>
        <begin position="215"/>
        <end position="289"/>
    </location>
</feature>
<dbReference type="Pfam" id="PF24859">
    <property type="entry name" value="FdhE_central"/>
    <property type="match status" value="1"/>
</dbReference>
<comment type="similarity">
    <text evidence="2">Belongs to the FdhE family.</text>
</comment>
<comment type="function">
    <text evidence="2">Necessary for formate dehydrogenase activity.</text>
</comment>
<evidence type="ECO:0000259" key="4">
    <source>
        <dbReference type="Pfam" id="PF24859"/>
    </source>
</evidence>
<reference evidence="6 7" key="2">
    <citation type="submission" date="2020-06" db="EMBL/GenBank/DDBJ databases">
        <title>Polyphasic characterization of a Rahnella strain isolated from tree sap.</title>
        <authorList>
            <person name="Kim I.S."/>
        </authorList>
    </citation>
    <scope>NUCLEOTIDE SEQUENCE [LARGE SCALE GENOMIC DNA]</scope>
    <source>
        <strain evidence="6 7">SAP-1</strain>
    </source>
</reference>
<evidence type="ECO:0000256" key="2">
    <source>
        <dbReference type="HAMAP-Rule" id="MF_00611"/>
    </source>
</evidence>
<dbReference type="AlphaFoldDB" id="A0A848MLX9"/>
<dbReference type="SUPFAM" id="SSF144020">
    <property type="entry name" value="FdhE-like"/>
    <property type="match status" value="1"/>
</dbReference>
<dbReference type="GO" id="GO:0008199">
    <property type="term" value="F:ferric iron binding"/>
    <property type="evidence" value="ECO:0007669"/>
    <property type="project" value="TreeGrafter"/>
</dbReference>
<dbReference type="InterPro" id="IPR056797">
    <property type="entry name" value="FdhE_central"/>
</dbReference>
<dbReference type="InterPro" id="IPR056796">
    <property type="entry name" value="FdhE_C"/>
</dbReference>
<proteinExistence type="inferred from homology"/>
<comment type="subcellular location">
    <subcellularLocation>
        <location evidence="2">Cytoplasm</location>
    </subcellularLocation>
</comment>
<dbReference type="GO" id="GO:0051604">
    <property type="term" value="P:protein maturation"/>
    <property type="evidence" value="ECO:0007669"/>
    <property type="project" value="TreeGrafter"/>
</dbReference>
<dbReference type="InterPro" id="IPR056774">
    <property type="entry name" value="FdhE_N"/>
</dbReference>
<evidence type="ECO:0000259" key="3">
    <source>
        <dbReference type="Pfam" id="PF04216"/>
    </source>
</evidence>
<dbReference type="Pfam" id="PF24860">
    <property type="entry name" value="FdhE_C"/>
    <property type="match status" value="1"/>
</dbReference>
<dbReference type="EMBL" id="JAADJU010000014">
    <property type="protein sequence ID" value="NMP29417.1"/>
    <property type="molecule type" value="Genomic_DNA"/>
</dbReference>
<dbReference type="InterPro" id="IPR006452">
    <property type="entry name" value="Formate_DH_accessory"/>
</dbReference>
<keyword evidence="1 2" id="KW-0963">Cytoplasm</keyword>
<keyword evidence="7" id="KW-1185">Reference proteome</keyword>
<dbReference type="InterPro" id="IPR024064">
    <property type="entry name" value="FdhE-like_sf"/>
</dbReference>
<accession>A0A848MLX9</accession>
<dbReference type="PIRSF" id="PIRSF018296">
    <property type="entry name" value="Format_dh_formtn"/>
    <property type="match status" value="1"/>
</dbReference>
<sequence>MITPPSASQNGPIPYVLRSAPLTRYTGRAARLRGLAANASMADYLLFSAALVEAQQAFCERFPLPAALAEQAAASASLKGTAWLDSEYWQQALDAILDQMLTTAPDHVRPAARALRDSTRADRQRWASELLNGQFQQVSATDSLFIWAAISLYWTQLAAATTVLPSADYGQSRQLCPLCGSPPVASVIHAREPRGLRYLHCSLCECQWHKVRSTCSVCPQDEKVEYWSIDKSNAVVKAESCDTCHSYLKALYAEQDSEVDAMADSLASLLLDMEMETRGYRCSGINPLLLPGAQE</sequence>
<protein>
    <recommendedName>
        <fullName evidence="2">Protein FdhE homolog</fullName>
    </recommendedName>
</protein>
<feature type="domain" description="FdhE N-terminal" evidence="3">
    <location>
        <begin position="13"/>
        <end position="160"/>
    </location>
</feature>
<reference evidence="6 7" key="1">
    <citation type="submission" date="2020-01" db="EMBL/GenBank/DDBJ databases">
        <authorList>
            <person name="Lee S.D."/>
        </authorList>
    </citation>
    <scope>NUCLEOTIDE SEQUENCE [LARGE SCALE GENOMIC DNA]</scope>
    <source>
        <strain evidence="6 7">SAP-1</strain>
    </source>
</reference>
<evidence type="ECO:0000259" key="5">
    <source>
        <dbReference type="Pfam" id="PF24860"/>
    </source>
</evidence>
<dbReference type="HAMAP" id="MF_00611">
    <property type="entry name" value="FdeH"/>
    <property type="match status" value="1"/>
</dbReference>
<dbReference type="RefSeq" id="WP_169405128.1">
    <property type="nucleotide sequence ID" value="NZ_JAADJU010000014.1"/>
</dbReference>
<evidence type="ECO:0000313" key="7">
    <source>
        <dbReference type="Proteomes" id="UP000585363"/>
    </source>
</evidence>
<comment type="caution">
    <text evidence="6">The sequence shown here is derived from an EMBL/GenBank/DDBJ whole genome shotgun (WGS) entry which is preliminary data.</text>
</comment>